<comment type="caution">
    <text evidence="2">The sequence shown here is derived from an EMBL/GenBank/DDBJ whole genome shotgun (WGS) entry which is preliminary data.</text>
</comment>
<proteinExistence type="predicted"/>
<reference evidence="2 3" key="1">
    <citation type="submission" date="2023-08" db="EMBL/GenBank/DDBJ databases">
        <authorList>
            <person name="Park J.-S."/>
        </authorList>
    </citation>
    <scope>NUCLEOTIDE SEQUENCE [LARGE SCALE GENOMIC DNA]</scope>
    <source>
        <strain evidence="2 3">2205BS29-5</strain>
    </source>
</reference>
<keyword evidence="3" id="KW-1185">Reference proteome</keyword>
<organism evidence="2 3">
    <name type="scientific">Paracoccus spongiarum</name>
    <dbReference type="NCBI Taxonomy" id="3064387"/>
    <lineage>
        <taxon>Bacteria</taxon>
        <taxon>Pseudomonadati</taxon>
        <taxon>Pseudomonadota</taxon>
        <taxon>Alphaproteobacteria</taxon>
        <taxon>Rhodobacterales</taxon>
        <taxon>Paracoccaceae</taxon>
        <taxon>Paracoccus</taxon>
    </lineage>
</organism>
<dbReference type="RefSeq" id="WP_305962557.1">
    <property type="nucleotide sequence ID" value="NZ_JAVAMQ010000004.1"/>
</dbReference>
<dbReference type="PANTHER" id="PTHR11895:SF176">
    <property type="entry name" value="AMIDASE AMID-RELATED"/>
    <property type="match status" value="1"/>
</dbReference>
<dbReference type="Proteomes" id="UP001224997">
    <property type="component" value="Unassembled WGS sequence"/>
</dbReference>
<gene>
    <name evidence="2" type="ORF">Q5Y72_06385</name>
</gene>
<protein>
    <submittedName>
        <fullName evidence="2">Amidase</fullName>
    </submittedName>
</protein>
<dbReference type="InterPro" id="IPR000120">
    <property type="entry name" value="Amidase"/>
</dbReference>
<sequence length="445" mass="47083">MVDWLRAPAVRQGRAIMAGLLDPIDQTEAYLEAARKHRYGRRIYARLTEARARSEAVAAHDRAKAELRHGILDGVAISWKDNIDSGGIVTEAGSKLLEGRVPRKDATVLSRATREGMICLGKTHLSELAFSGLGLNPVTATPPNALDPALAPGGSSSGAAVSVALGLAAAAIGSDTGGSLRVPAAWNGLVGFKPSHDSVPEKGVVPLCRRFDVVGPMARSVEDCAELLAVLAGDKPADLHGASASGLRLMVLDGLPFDDAEAGPLTAFQDALDRLGRAGARISTVATDWLVQAMDLSAQVFAPEAYGIWQAQIEDAPELMWAPILERFRGGAGVSAAEYVAAWEQLVRIRRKWIKEVASGFDAVILPTVPILPPDAARLMQEQDYYVRANLLTLRNTRIANLLALPAVTLPTGHPGCGIMLMGHVGRDRHLLRVAAGAEAALDAA</sequence>
<dbReference type="EMBL" id="JAVAMQ010000004">
    <property type="protein sequence ID" value="MDP5306715.1"/>
    <property type="molecule type" value="Genomic_DNA"/>
</dbReference>
<name>A0ABT9JA76_9RHOB</name>
<dbReference type="InterPro" id="IPR020556">
    <property type="entry name" value="Amidase_CS"/>
</dbReference>
<dbReference type="PANTHER" id="PTHR11895">
    <property type="entry name" value="TRANSAMIDASE"/>
    <property type="match status" value="1"/>
</dbReference>
<dbReference type="InterPro" id="IPR036928">
    <property type="entry name" value="AS_sf"/>
</dbReference>
<accession>A0ABT9JA76</accession>
<dbReference type="PROSITE" id="PS00571">
    <property type="entry name" value="AMIDASES"/>
    <property type="match status" value="1"/>
</dbReference>
<evidence type="ECO:0000259" key="1">
    <source>
        <dbReference type="Pfam" id="PF01425"/>
    </source>
</evidence>
<dbReference type="Gene3D" id="3.90.1300.10">
    <property type="entry name" value="Amidase signature (AS) domain"/>
    <property type="match status" value="1"/>
</dbReference>
<evidence type="ECO:0000313" key="3">
    <source>
        <dbReference type="Proteomes" id="UP001224997"/>
    </source>
</evidence>
<dbReference type="SUPFAM" id="SSF75304">
    <property type="entry name" value="Amidase signature (AS) enzymes"/>
    <property type="match status" value="1"/>
</dbReference>
<feature type="domain" description="Amidase" evidence="1">
    <location>
        <begin position="27"/>
        <end position="432"/>
    </location>
</feature>
<dbReference type="Pfam" id="PF01425">
    <property type="entry name" value="Amidase"/>
    <property type="match status" value="1"/>
</dbReference>
<evidence type="ECO:0000313" key="2">
    <source>
        <dbReference type="EMBL" id="MDP5306715.1"/>
    </source>
</evidence>
<dbReference type="InterPro" id="IPR023631">
    <property type="entry name" value="Amidase_dom"/>
</dbReference>